<reference evidence="10" key="1">
    <citation type="submission" date="2021-02" db="EMBL/GenBank/DDBJ databases">
        <authorList>
            <person name="Syme A R."/>
            <person name="Syme A R."/>
            <person name="Moolhuijzen P."/>
        </authorList>
    </citation>
    <scope>NUCLEOTIDE SEQUENCE</scope>
    <source>
        <strain evidence="10">W1-1</strain>
    </source>
</reference>
<evidence type="ECO:0000313" key="10">
    <source>
        <dbReference type="EMBL" id="CAE7009047.1"/>
    </source>
</evidence>
<evidence type="ECO:0000256" key="5">
    <source>
        <dbReference type="ARBA" id="ARBA00042179"/>
    </source>
</evidence>
<protein>
    <recommendedName>
        <fullName evidence="3">Ubiquitin-conjugating enzyme E2 2</fullName>
    </recommendedName>
    <alternativeName>
        <fullName evidence="5">E2 ubiquitin-conjugating enzyme 2</fullName>
    </alternativeName>
    <alternativeName>
        <fullName evidence="6">Ubiquitin carrier protein UBC2</fullName>
    </alternativeName>
    <alternativeName>
        <fullName evidence="4">Ubiquitin-protein ligase UBC2</fullName>
    </alternativeName>
</protein>
<keyword evidence="2 7" id="KW-0833">Ubl conjugation pathway</keyword>
<keyword evidence="7" id="KW-0067">ATP-binding</keyword>
<dbReference type="EMBL" id="HG992978">
    <property type="protein sequence ID" value="CAE7009047.1"/>
    <property type="molecule type" value="Genomic_DNA"/>
</dbReference>
<evidence type="ECO:0000256" key="7">
    <source>
        <dbReference type="RuleBase" id="RU362109"/>
    </source>
</evidence>
<evidence type="ECO:0000256" key="8">
    <source>
        <dbReference type="SAM" id="MobiDB-lite"/>
    </source>
</evidence>
<dbReference type="SMART" id="SM00212">
    <property type="entry name" value="UBCc"/>
    <property type="match status" value="1"/>
</dbReference>
<evidence type="ECO:0000259" key="9">
    <source>
        <dbReference type="PROSITE" id="PS50127"/>
    </source>
</evidence>
<dbReference type="PANTHER" id="PTHR24067">
    <property type="entry name" value="UBIQUITIN-CONJUGATING ENZYME E2"/>
    <property type="match status" value="1"/>
</dbReference>
<dbReference type="PROSITE" id="PS00183">
    <property type="entry name" value="UBC_1"/>
    <property type="match status" value="1"/>
</dbReference>
<organism evidence="10 11">
    <name type="scientific">Pyrenophora teres f. teres</name>
    <dbReference type="NCBI Taxonomy" id="97479"/>
    <lineage>
        <taxon>Eukaryota</taxon>
        <taxon>Fungi</taxon>
        <taxon>Dikarya</taxon>
        <taxon>Ascomycota</taxon>
        <taxon>Pezizomycotina</taxon>
        <taxon>Dothideomycetes</taxon>
        <taxon>Pleosporomycetidae</taxon>
        <taxon>Pleosporales</taxon>
        <taxon>Pleosporineae</taxon>
        <taxon>Pleosporaceae</taxon>
        <taxon>Pyrenophora</taxon>
    </lineage>
</organism>
<dbReference type="PROSITE" id="PS50127">
    <property type="entry name" value="UBC_2"/>
    <property type="match status" value="1"/>
</dbReference>
<evidence type="ECO:0000256" key="4">
    <source>
        <dbReference type="ARBA" id="ARBA00041569"/>
    </source>
</evidence>
<keyword evidence="1" id="KW-0808">Transferase</keyword>
<dbReference type="InterPro" id="IPR000608">
    <property type="entry name" value="UBC"/>
</dbReference>
<evidence type="ECO:0000256" key="6">
    <source>
        <dbReference type="ARBA" id="ARBA00042190"/>
    </source>
</evidence>
<dbReference type="Gene3D" id="3.10.110.10">
    <property type="entry name" value="Ubiquitin Conjugating Enzyme"/>
    <property type="match status" value="1"/>
</dbReference>
<evidence type="ECO:0000256" key="3">
    <source>
        <dbReference type="ARBA" id="ARBA00039884"/>
    </source>
</evidence>
<comment type="similarity">
    <text evidence="7">Belongs to the ubiquitin-conjugating enzyme family.</text>
</comment>
<gene>
    <name evidence="10" type="ORF">PTTW11_01781</name>
</gene>
<dbReference type="SUPFAM" id="SSF54495">
    <property type="entry name" value="UBC-like"/>
    <property type="match status" value="1"/>
</dbReference>
<dbReference type="CDD" id="cd23811">
    <property type="entry name" value="UBCc_ScCDC34-like"/>
    <property type="match status" value="1"/>
</dbReference>
<dbReference type="GO" id="GO:0005524">
    <property type="term" value="F:ATP binding"/>
    <property type="evidence" value="ECO:0007669"/>
    <property type="project" value="UniProtKB-UniRule"/>
</dbReference>
<feature type="domain" description="UBC core" evidence="9">
    <location>
        <begin position="60"/>
        <end position="218"/>
    </location>
</feature>
<feature type="region of interest" description="Disordered" evidence="8">
    <location>
        <begin position="231"/>
        <end position="289"/>
    </location>
</feature>
<feature type="compositionally biased region" description="Acidic residues" evidence="8">
    <location>
        <begin position="239"/>
        <end position="253"/>
    </location>
</feature>
<name>A0A6S6VIT1_9PLEO</name>
<evidence type="ECO:0000256" key="1">
    <source>
        <dbReference type="ARBA" id="ARBA00022679"/>
    </source>
</evidence>
<feature type="compositionally biased region" description="Acidic residues" evidence="8">
    <location>
        <begin position="261"/>
        <end position="289"/>
    </location>
</feature>
<dbReference type="Proteomes" id="UP000472372">
    <property type="component" value="Chromosome 2"/>
</dbReference>
<dbReference type="FunFam" id="3.10.110.10:FF:000063">
    <property type="entry name" value="CDC34p Ubiquitin-conjugating enzyme (E2)"/>
    <property type="match status" value="1"/>
</dbReference>
<dbReference type="InterPro" id="IPR050113">
    <property type="entry name" value="Ub_conjugating_enzyme"/>
</dbReference>
<keyword evidence="7" id="KW-0547">Nucleotide-binding</keyword>
<dbReference type="GO" id="GO:0016740">
    <property type="term" value="F:transferase activity"/>
    <property type="evidence" value="ECO:0007669"/>
    <property type="project" value="UniProtKB-KW"/>
</dbReference>
<evidence type="ECO:0000256" key="2">
    <source>
        <dbReference type="ARBA" id="ARBA00022786"/>
    </source>
</evidence>
<dbReference type="AlphaFoldDB" id="A0A6S6VIT1"/>
<proteinExistence type="inferred from homology"/>
<sequence length="289" mass="33312">MVAFASSASRFNPTAIRPKNKNRDAQPYSTDYLRRHCAVPVNPREHHTLQQGPRIAMAEMAQRILMNEFKQLSKEKWTNIELINENVFEWSVALIVLNEESMYYGGYFKAKMTFPRNYPHSPPDFKFIRPLYHPNIYPDGRLCISILHPPGDDEMSGETAAERWSPVQRVETVLISILSLLDDAEVSSPANVDAGVMLRNKPVEYKEMVRKDLELSKQDIPADFVMPTHETAWKKEKDEGEFDMSWEDSDAESLDFGGSESDMDEDQEMDSDFEGDEEEEDEEDTSMKR</sequence>
<accession>A0A6S6VIT1</accession>
<dbReference type="Pfam" id="PF00179">
    <property type="entry name" value="UQ_con"/>
    <property type="match status" value="1"/>
</dbReference>
<dbReference type="InterPro" id="IPR023313">
    <property type="entry name" value="UBQ-conjugating_AS"/>
</dbReference>
<dbReference type="InterPro" id="IPR016135">
    <property type="entry name" value="UBQ-conjugating_enzyme/RWD"/>
</dbReference>
<evidence type="ECO:0000313" key="11">
    <source>
        <dbReference type="Proteomes" id="UP000472372"/>
    </source>
</evidence>